<dbReference type="Gene3D" id="2.40.10.120">
    <property type="match status" value="1"/>
</dbReference>
<dbReference type="EMBL" id="CP036273">
    <property type="protein sequence ID" value="QDU23198.1"/>
    <property type="molecule type" value="Genomic_DNA"/>
</dbReference>
<dbReference type="OrthoDB" id="290751at2"/>
<dbReference type="AlphaFoldDB" id="A0A517Y0G3"/>
<evidence type="ECO:0000313" key="2">
    <source>
        <dbReference type="EMBL" id="QDU23198.1"/>
    </source>
</evidence>
<keyword evidence="1" id="KW-0732">Signal</keyword>
<gene>
    <name evidence="2" type="ORF">ETAA1_51900</name>
</gene>
<accession>A0A517Y0G3</accession>
<evidence type="ECO:0000256" key="1">
    <source>
        <dbReference type="SAM" id="SignalP"/>
    </source>
</evidence>
<dbReference type="RefSeq" id="WP_145243292.1">
    <property type="nucleotide sequence ID" value="NZ_CP036273.1"/>
</dbReference>
<dbReference type="Pfam" id="PF13365">
    <property type="entry name" value="Trypsin_2"/>
    <property type="match status" value="1"/>
</dbReference>
<dbReference type="PANTHER" id="PTHR43019:SF62">
    <property type="entry name" value="SERINE ENDOPROTEASE DEGS"/>
    <property type="match status" value="1"/>
</dbReference>
<name>A0A517Y0G3_9BACT</name>
<dbReference type="Proteomes" id="UP000319576">
    <property type="component" value="Chromosome"/>
</dbReference>
<keyword evidence="3" id="KW-1185">Reference proteome</keyword>
<dbReference type="PANTHER" id="PTHR43019">
    <property type="entry name" value="SERINE ENDOPROTEASE DEGS"/>
    <property type="match status" value="1"/>
</dbReference>
<dbReference type="SUPFAM" id="SSF50494">
    <property type="entry name" value="Trypsin-like serine proteases"/>
    <property type="match status" value="1"/>
</dbReference>
<dbReference type="KEGG" id="uli:ETAA1_51900"/>
<organism evidence="2 3">
    <name type="scientific">Urbifossiella limnaea</name>
    <dbReference type="NCBI Taxonomy" id="2528023"/>
    <lineage>
        <taxon>Bacteria</taxon>
        <taxon>Pseudomonadati</taxon>
        <taxon>Planctomycetota</taxon>
        <taxon>Planctomycetia</taxon>
        <taxon>Gemmatales</taxon>
        <taxon>Gemmataceae</taxon>
        <taxon>Urbifossiella</taxon>
    </lineage>
</organism>
<feature type="signal peptide" evidence="1">
    <location>
        <begin position="1"/>
        <end position="22"/>
    </location>
</feature>
<sequence precursor="true">MIARRALALAALAAAVAVPARGDVVLYRKAVPSTVLFHFESDGSTSVGSGVLVDAEKKLVVTAAHVVDDVVREGRFDVKVAFPVKGKDGRVVTDAVFYAKHPEVRVPGKVVYLNRGKDLALVRLDRLPAGVVAVPLAAENPDPGEPVHVIGNSNYFEGGTFGYSEGKVRNVHHHDKDGRVFYSVTHHAPSNKGDSGGAVLASDGKLLAIISQGTIGEGKRQVVDNSVHFAEIKRALEGLQQPGGRRFVVQGAVDTPGWDEFYFPVTKGAPVTLDLKGDGTTDLDLYADDVDGPGQDTRKFGKKNKTFGKLLVEETGDTDQERKGFTAGWSGYARAQVQNLGGKKGTNTYTLAVDRFGLRNEGDRLAVPLTLLRRIAAKGADSYQFQYTKDGGKARVSVRGDGDTELALTVEGPDGRVVARTTCKEERVDLVWSPAADGLYRVTVRNGGTVWNRYCLTTD</sequence>
<dbReference type="InterPro" id="IPR009003">
    <property type="entry name" value="Peptidase_S1_PA"/>
</dbReference>
<feature type="chain" id="PRO_5022040280" evidence="1">
    <location>
        <begin position="23"/>
        <end position="459"/>
    </location>
</feature>
<reference evidence="2 3" key="1">
    <citation type="submission" date="2019-02" db="EMBL/GenBank/DDBJ databases">
        <title>Deep-cultivation of Planctomycetes and their phenomic and genomic characterization uncovers novel biology.</title>
        <authorList>
            <person name="Wiegand S."/>
            <person name="Jogler M."/>
            <person name="Boedeker C."/>
            <person name="Pinto D."/>
            <person name="Vollmers J."/>
            <person name="Rivas-Marin E."/>
            <person name="Kohn T."/>
            <person name="Peeters S.H."/>
            <person name="Heuer A."/>
            <person name="Rast P."/>
            <person name="Oberbeckmann S."/>
            <person name="Bunk B."/>
            <person name="Jeske O."/>
            <person name="Meyerdierks A."/>
            <person name="Storesund J.E."/>
            <person name="Kallscheuer N."/>
            <person name="Luecker S."/>
            <person name="Lage O.M."/>
            <person name="Pohl T."/>
            <person name="Merkel B.J."/>
            <person name="Hornburger P."/>
            <person name="Mueller R.-W."/>
            <person name="Bruemmer F."/>
            <person name="Labrenz M."/>
            <person name="Spormann A.M."/>
            <person name="Op den Camp H."/>
            <person name="Overmann J."/>
            <person name="Amann R."/>
            <person name="Jetten M.S.M."/>
            <person name="Mascher T."/>
            <person name="Medema M.H."/>
            <person name="Devos D.P."/>
            <person name="Kaster A.-K."/>
            <person name="Ovreas L."/>
            <person name="Rohde M."/>
            <person name="Galperin M.Y."/>
            <person name="Jogler C."/>
        </authorList>
    </citation>
    <scope>NUCLEOTIDE SEQUENCE [LARGE SCALE GENOMIC DNA]</scope>
    <source>
        <strain evidence="2 3">ETA_A1</strain>
    </source>
</reference>
<evidence type="ECO:0000313" key="3">
    <source>
        <dbReference type="Proteomes" id="UP000319576"/>
    </source>
</evidence>
<protein>
    <submittedName>
        <fullName evidence="2">Trypsin</fullName>
    </submittedName>
</protein>
<proteinExistence type="predicted"/>